<gene>
    <name evidence="1" type="ORF">MRATA1EN3_LOCUS14336</name>
</gene>
<organism evidence="1 2">
    <name type="scientific">Rangifer tarandus platyrhynchus</name>
    <name type="common">Svalbard reindeer</name>
    <dbReference type="NCBI Taxonomy" id="3082113"/>
    <lineage>
        <taxon>Eukaryota</taxon>
        <taxon>Metazoa</taxon>
        <taxon>Chordata</taxon>
        <taxon>Craniata</taxon>
        <taxon>Vertebrata</taxon>
        <taxon>Euteleostomi</taxon>
        <taxon>Mammalia</taxon>
        <taxon>Eutheria</taxon>
        <taxon>Laurasiatheria</taxon>
        <taxon>Artiodactyla</taxon>
        <taxon>Ruminantia</taxon>
        <taxon>Pecora</taxon>
        <taxon>Cervidae</taxon>
        <taxon>Odocoileinae</taxon>
        <taxon>Rangifer</taxon>
    </lineage>
</organism>
<reference evidence="1" key="1">
    <citation type="submission" date="2023-05" db="EMBL/GenBank/DDBJ databases">
        <authorList>
            <consortium name="ELIXIR-Norway"/>
        </authorList>
    </citation>
    <scope>NUCLEOTIDE SEQUENCE</scope>
</reference>
<accession>A0ACB0ERC0</accession>
<protein>
    <submittedName>
        <fullName evidence="1">Uncharacterized protein</fullName>
    </submittedName>
</protein>
<sequence length="239" mass="25341">MGSVIAATSGMRHLRQVTSSMTPLYESQEKADLIDGDRRRNNVVLEKAKASPTGLGPPEGASHGTFPSVTLSTGTGSAGLTPLNVPWRPGDRELAGGPGSAEAGLRSRLHSPNTQLCIVAGDMARTLLTDVIANFVWLTSSSIYQKQQQLNGRGFEIKMPLLTETALSIFRKLSLTTPCPRLEPSCPTVRKKPSWRGHDEESLGSPAGVPADGQRLQPAVERTLLDAPAQSAPGGLQPS</sequence>
<name>A0ACB0ERC0_RANTA</name>
<dbReference type="Proteomes" id="UP001162501">
    <property type="component" value="Chromosome 24"/>
</dbReference>
<evidence type="ECO:0000313" key="2">
    <source>
        <dbReference type="Proteomes" id="UP001162501"/>
    </source>
</evidence>
<evidence type="ECO:0000313" key="1">
    <source>
        <dbReference type="EMBL" id="CAI9703123.1"/>
    </source>
</evidence>
<proteinExistence type="predicted"/>
<dbReference type="EMBL" id="OX596108">
    <property type="protein sequence ID" value="CAI9703123.1"/>
    <property type="molecule type" value="Genomic_DNA"/>
</dbReference>